<evidence type="ECO:0000256" key="1">
    <source>
        <dbReference type="ARBA" id="ARBA00004196"/>
    </source>
</evidence>
<dbReference type="SUPFAM" id="SSF52833">
    <property type="entry name" value="Thioredoxin-like"/>
    <property type="match status" value="1"/>
</dbReference>
<dbReference type="Gene3D" id="3.40.30.10">
    <property type="entry name" value="Glutaredoxin"/>
    <property type="match status" value="1"/>
</dbReference>
<feature type="chain" id="PRO_5045796114" evidence="5">
    <location>
        <begin position="21"/>
        <end position="364"/>
    </location>
</feature>
<dbReference type="PROSITE" id="PS00194">
    <property type="entry name" value="THIOREDOXIN_1"/>
    <property type="match status" value="1"/>
</dbReference>
<protein>
    <submittedName>
        <fullName evidence="7">AhpC/TSA family protein</fullName>
    </submittedName>
</protein>
<evidence type="ECO:0000259" key="6">
    <source>
        <dbReference type="PROSITE" id="PS51352"/>
    </source>
</evidence>
<reference evidence="7 8" key="1">
    <citation type="journal article" date="2015" name="Int. J. Syst. Evol. Microbiol.">
        <title>Carboxylicivirga linearis sp. nov., isolated from a sea cucumber culture pond.</title>
        <authorList>
            <person name="Wang F.Q."/>
            <person name="Zhou Y.X."/>
            <person name="Lin X.Z."/>
            <person name="Chen G.J."/>
            <person name="Du Z.J."/>
        </authorList>
    </citation>
    <scope>NUCLEOTIDE SEQUENCE [LARGE SCALE GENOMIC DNA]</scope>
    <source>
        <strain evidence="7 8">FB218</strain>
    </source>
</reference>
<keyword evidence="3" id="KW-1015">Disulfide bond</keyword>
<organism evidence="7 8">
    <name type="scientific">Carboxylicivirga linearis</name>
    <dbReference type="NCBI Taxonomy" id="1628157"/>
    <lineage>
        <taxon>Bacteria</taxon>
        <taxon>Pseudomonadati</taxon>
        <taxon>Bacteroidota</taxon>
        <taxon>Bacteroidia</taxon>
        <taxon>Marinilabiliales</taxon>
        <taxon>Marinilabiliaceae</taxon>
        <taxon>Carboxylicivirga</taxon>
    </lineage>
</organism>
<comment type="subcellular location">
    <subcellularLocation>
        <location evidence="1">Cell envelope</location>
    </subcellularLocation>
</comment>
<dbReference type="InterPro" id="IPR000866">
    <property type="entry name" value="AhpC/TSA"/>
</dbReference>
<dbReference type="PROSITE" id="PS51257">
    <property type="entry name" value="PROKAR_LIPOPROTEIN"/>
    <property type="match status" value="1"/>
</dbReference>
<dbReference type="EMBL" id="JAGUCO010000003">
    <property type="protein sequence ID" value="MBS2098004.1"/>
    <property type="molecule type" value="Genomic_DNA"/>
</dbReference>
<evidence type="ECO:0000256" key="4">
    <source>
        <dbReference type="ARBA" id="ARBA00023284"/>
    </source>
</evidence>
<evidence type="ECO:0000313" key="8">
    <source>
        <dbReference type="Proteomes" id="UP000708576"/>
    </source>
</evidence>
<feature type="signal peptide" evidence="5">
    <location>
        <begin position="1"/>
        <end position="20"/>
    </location>
</feature>
<evidence type="ECO:0000313" key="7">
    <source>
        <dbReference type="EMBL" id="MBS2098004.1"/>
    </source>
</evidence>
<accession>A0ABS5JU06</accession>
<dbReference type="PROSITE" id="PS51352">
    <property type="entry name" value="THIOREDOXIN_2"/>
    <property type="match status" value="1"/>
</dbReference>
<keyword evidence="4" id="KW-0676">Redox-active center</keyword>
<dbReference type="PANTHER" id="PTHR42852">
    <property type="entry name" value="THIOL:DISULFIDE INTERCHANGE PROTEIN DSBE"/>
    <property type="match status" value="1"/>
</dbReference>
<sequence length="364" mass="40214">MNKIALGLLSILLLVSACNTKPVFTLKGKLTGETDKALLVGVVDKEGYHVVDTVTLKDGVVDYSTFLDQPLLMIVGLDGSRQHSVFFADNGAYTIEGDIQNLKDATLTGGQLFTDYEKVKKLDSEFSVLLQDLRMAYGEASQAGDEAKMKEIDETYDAAFEKNNSDKMSFVSANPSSPVAAYVVYDSYRHQPLEDIKVAMAELDQSIASSPYYQLINERAAKLETVAVGQVAPDFTLNDTEGNAFSLSSLKGKYVLVDFWASWCGPCRRENPNVVKLYAEFKDKGFDILGVSLDEKEDAWLKAIEDDQLAWNHVSDLKGWKNEAAQLYAVSSIPHTVLLDPEGKIIAKNLRGEELRTKIAELLN</sequence>
<evidence type="ECO:0000256" key="3">
    <source>
        <dbReference type="ARBA" id="ARBA00023157"/>
    </source>
</evidence>
<evidence type="ECO:0000256" key="5">
    <source>
        <dbReference type="SAM" id="SignalP"/>
    </source>
</evidence>
<keyword evidence="2" id="KW-0201">Cytochrome c-type biogenesis</keyword>
<name>A0ABS5JU06_9BACT</name>
<gene>
    <name evidence="7" type="ORF">KEM10_06895</name>
</gene>
<dbReference type="PANTHER" id="PTHR42852:SF6">
    <property type="entry name" value="THIOL:DISULFIDE INTERCHANGE PROTEIN DSBE"/>
    <property type="match status" value="1"/>
</dbReference>
<dbReference type="CDD" id="cd02966">
    <property type="entry name" value="TlpA_like_family"/>
    <property type="match status" value="1"/>
</dbReference>
<dbReference type="InterPro" id="IPR036249">
    <property type="entry name" value="Thioredoxin-like_sf"/>
</dbReference>
<keyword evidence="5" id="KW-0732">Signal</keyword>
<keyword evidence="8" id="KW-1185">Reference proteome</keyword>
<dbReference type="Proteomes" id="UP000708576">
    <property type="component" value="Unassembled WGS sequence"/>
</dbReference>
<dbReference type="Pfam" id="PF00578">
    <property type="entry name" value="AhpC-TSA"/>
    <property type="match status" value="1"/>
</dbReference>
<dbReference type="InterPro" id="IPR025380">
    <property type="entry name" value="DUF4369"/>
</dbReference>
<dbReference type="InterPro" id="IPR050553">
    <property type="entry name" value="Thioredoxin_ResA/DsbE_sf"/>
</dbReference>
<feature type="domain" description="Thioredoxin" evidence="6">
    <location>
        <begin position="226"/>
        <end position="364"/>
    </location>
</feature>
<dbReference type="InterPro" id="IPR017937">
    <property type="entry name" value="Thioredoxin_CS"/>
</dbReference>
<dbReference type="RefSeq" id="WP_212215215.1">
    <property type="nucleotide sequence ID" value="NZ_JAGUCO010000003.1"/>
</dbReference>
<proteinExistence type="predicted"/>
<dbReference type="InterPro" id="IPR013766">
    <property type="entry name" value="Thioredoxin_domain"/>
</dbReference>
<comment type="caution">
    <text evidence="7">The sequence shown here is derived from an EMBL/GenBank/DDBJ whole genome shotgun (WGS) entry which is preliminary data.</text>
</comment>
<evidence type="ECO:0000256" key="2">
    <source>
        <dbReference type="ARBA" id="ARBA00022748"/>
    </source>
</evidence>
<dbReference type="Pfam" id="PF14289">
    <property type="entry name" value="DUF4369"/>
    <property type="match status" value="1"/>
</dbReference>